<organism evidence="2">
    <name type="scientific">Oryza nivara</name>
    <name type="common">Indian wild rice</name>
    <name type="synonym">Oryza sativa f. spontanea</name>
    <dbReference type="NCBI Taxonomy" id="4536"/>
    <lineage>
        <taxon>Eukaryota</taxon>
        <taxon>Viridiplantae</taxon>
        <taxon>Streptophyta</taxon>
        <taxon>Embryophyta</taxon>
        <taxon>Tracheophyta</taxon>
        <taxon>Spermatophyta</taxon>
        <taxon>Magnoliopsida</taxon>
        <taxon>Liliopsida</taxon>
        <taxon>Poales</taxon>
        <taxon>Poaceae</taxon>
        <taxon>BOP clade</taxon>
        <taxon>Oryzoideae</taxon>
        <taxon>Oryzeae</taxon>
        <taxon>Oryzinae</taxon>
        <taxon>Oryza</taxon>
    </lineage>
</organism>
<dbReference type="Gramene" id="ONIVA04G20890.1">
    <property type="protein sequence ID" value="ONIVA04G20890.1"/>
    <property type="gene ID" value="ONIVA04G20890"/>
</dbReference>
<evidence type="ECO:0000313" key="3">
    <source>
        <dbReference type="Proteomes" id="UP000006591"/>
    </source>
</evidence>
<reference evidence="2" key="2">
    <citation type="submission" date="2018-04" db="EMBL/GenBank/DDBJ databases">
        <title>OnivRS2 (Oryza nivara Reference Sequence Version 2).</title>
        <authorList>
            <person name="Zhang J."/>
            <person name="Kudrna D."/>
            <person name="Lee S."/>
            <person name="Talag J."/>
            <person name="Rajasekar S."/>
            <person name="Welchert J."/>
            <person name="Hsing Y.-I."/>
            <person name="Wing R.A."/>
        </authorList>
    </citation>
    <scope>NUCLEOTIDE SEQUENCE [LARGE SCALE GENOMIC DNA]</scope>
    <source>
        <strain evidence="2">SL10</strain>
    </source>
</reference>
<feature type="compositionally biased region" description="Basic and acidic residues" evidence="1">
    <location>
        <begin position="1"/>
        <end position="26"/>
    </location>
</feature>
<evidence type="ECO:0000256" key="1">
    <source>
        <dbReference type="SAM" id="MobiDB-lite"/>
    </source>
</evidence>
<feature type="region of interest" description="Disordered" evidence="1">
    <location>
        <begin position="105"/>
        <end position="124"/>
    </location>
</feature>
<dbReference type="HOGENOM" id="CLU_2007618_0_0_1"/>
<accession>A0A0E0H4N2</accession>
<dbReference type="EnsemblPlants" id="ONIVA04G20890.1">
    <property type="protein sequence ID" value="ONIVA04G20890.1"/>
    <property type="gene ID" value="ONIVA04G20890"/>
</dbReference>
<feature type="region of interest" description="Disordered" evidence="1">
    <location>
        <begin position="1"/>
        <end position="30"/>
    </location>
</feature>
<evidence type="ECO:0008006" key="4">
    <source>
        <dbReference type="Google" id="ProtNLM"/>
    </source>
</evidence>
<dbReference type="Proteomes" id="UP000006591">
    <property type="component" value="Chromosome 4"/>
</dbReference>
<name>A0A0E0H4N2_ORYNI</name>
<sequence>MEVHGLAGREAREEAVVGKHDGEDKNVCGTKRLGAVRRAWPAETRGGRRAPPKYKSGVDVSLAVALRREERSEDSDTMRALKDRCHDGGEARIGVNLAVAVRREERVGVGAGSRSGRRQGQYRN</sequence>
<evidence type="ECO:0000313" key="2">
    <source>
        <dbReference type="EnsemblPlants" id="ONIVA04G20890.1"/>
    </source>
</evidence>
<dbReference type="AlphaFoldDB" id="A0A0E0H4N2"/>
<keyword evidence="3" id="KW-1185">Reference proteome</keyword>
<feature type="compositionally biased region" description="Low complexity" evidence="1">
    <location>
        <begin position="112"/>
        <end position="124"/>
    </location>
</feature>
<protein>
    <recommendedName>
        <fullName evidence="4">DUF834 domain-containing protein</fullName>
    </recommendedName>
</protein>
<reference evidence="2" key="1">
    <citation type="submission" date="2015-04" db="UniProtKB">
        <authorList>
            <consortium name="EnsemblPlants"/>
        </authorList>
    </citation>
    <scope>IDENTIFICATION</scope>
    <source>
        <strain evidence="2">SL10</strain>
    </source>
</reference>
<proteinExistence type="predicted"/>